<evidence type="ECO:0000256" key="1">
    <source>
        <dbReference type="ARBA" id="ARBA00023015"/>
    </source>
</evidence>
<dbReference type="InterPro" id="IPR001347">
    <property type="entry name" value="SIS_dom"/>
</dbReference>
<dbReference type="PROSITE" id="PS51071">
    <property type="entry name" value="HTH_RPIR"/>
    <property type="match status" value="1"/>
</dbReference>
<dbReference type="PANTHER" id="PTHR30514:SF18">
    <property type="entry name" value="RPIR-FAMILY TRANSCRIPTIONAL REGULATOR"/>
    <property type="match status" value="1"/>
</dbReference>
<dbReference type="Pfam" id="PF01380">
    <property type="entry name" value="SIS"/>
    <property type="match status" value="1"/>
</dbReference>
<sequence>MYTKENKYVVWGFIMTNILKIIYKEYDSFTPSKRRIADYIINHTNYITYDTLSELADKIGTSTTSIVRFAQSLGFDGYSGLQTSIRDYTHADDPFNASKTLDNIEHKTTHDLFKQSIDKDIENLNQTLKTIDPSLLEAAVNKINTARNIYIIGYNDSFTLAYYMTMRLGQIRENVHLLQSVGGVYPYEIVDSNEEDLLIAYWFPRYSLYTLNIINRIKKNNGNVLIITSSNTEKIKEFGDIILPTHVYGGGVKESLIAPISLSSYLVSLAAVKDYDKASKYIKESEKILQNGFYLDT</sequence>
<proteinExistence type="predicted"/>
<accession>A0A6V7R4A0</accession>
<dbReference type="SUPFAM" id="SSF53697">
    <property type="entry name" value="SIS domain"/>
    <property type="match status" value="1"/>
</dbReference>
<keyword evidence="6" id="KW-1185">Reference proteome</keyword>
<dbReference type="GO" id="GO:0003677">
    <property type="term" value="F:DNA binding"/>
    <property type="evidence" value="ECO:0007669"/>
    <property type="project" value="UniProtKB-KW"/>
</dbReference>
<name>A0A6V7R4A0_9BACL</name>
<dbReference type="GO" id="GO:1901135">
    <property type="term" value="P:carbohydrate derivative metabolic process"/>
    <property type="evidence" value="ECO:0007669"/>
    <property type="project" value="InterPro"/>
</dbReference>
<dbReference type="InterPro" id="IPR000281">
    <property type="entry name" value="HTH_RpiR"/>
</dbReference>
<dbReference type="SUPFAM" id="SSF46689">
    <property type="entry name" value="Homeodomain-like"/>
    <property type="match status" value="1"/>
</dbReference>
<organism evidence="5 6">
    <name type="scientific">Phocicoccus schoeneichii</name>
    <dbReference type="NCBI Taxonomy" id="1812261"/>
    <lineage>
        <taxon>Bacteria</taxon>
        <taxon>Bacillati</taxon>
        <taxon>Bacillota</taxon>
        <taxon>Bacilli</taxon>
        <taxon>Bacillales</taxon>
        <taxon>Salinicoccaceae</taxon>
        <taxon>Phocicoccus</taxon>
    </lineage>
</organism>
<reference evidence="5 6" key="1">
    <citation type="submission" date="2020-07" db="EMBL/GenBank/DDBJ databases">
        <authorList>
            <person name="Criscuolo A."/>
        </authorList>
    </citation>
    <scope>NUCLEOTIDE SEQUENCE [LARGE SCALE GENOMIC DNA]</scope>
    <source>
        <strain evidence="6">CIP 111030</strain>
    </source>
</reference>
<dbReference type="InterPro" id="IPR036388">
    <property type="entry name" value="WH-like_DNA-bd_sf"/>
</dbReference>
<dbReference type="EMBL" id="CAJEWE010000004">
    <property type="protein sequence ID" value="CAD2072237.1"/>
    <property type="molecule type" value="Genomic_DNA"/>
</dbReference>
<evidence type="ECO:0000256" key="2">
    <source>
        <dbReference type="ARBA" id="ARBA00023125"/>
    </source>
</evidence>
<evidence type="ECO:0000313" key="5">
    <source>
        <dbReference type="EMBL" id="CAD2072237.1"/>
    </source>
</evidence>
<comment type="caution">
    <text evidence="5">The sequence shown here is derived from an EMBL/GenBank/DDBJ whole genome shotgun (WGS) entry which is preliminary data.</text>
</comment>
<keyword evidence="3" id="KW-0804">Transcription</keyword>
<protein>
    <submittedName>
        <fullName evidence="5">Putative HTH-type transcriptional regulator YbbH</fullName>
    </submittedName>
</protein>
<dbReference type="GO" id="GO:0003700">
    <property type="term" value="F:DNA-binding transcription factor activity"/>
    <property type="evidence" value="ECO:0007669"/>
    <property type="project" value="InterPro"/>
</dbReference>
<keyword evidence="1" id="KW-0805">Transcription regulation</keyword>
<evidence type="ECO:0000259" key="4">
    <source>
        <dbReference type="PROSITE" id="PS51071"/>
    </source>
</evidence>
<dbReference type="Gene3D" id="3.40.50.10490">
    <property type="entry name" value="Glucose-6-phosphate isomerase like protein, domain 1"/>
    <property type="match status" value="1"/>
</dbReference>
<dbReference type="PANTHER" id="PTHR30514">
    <property type="entry name" value="GLUCOKINASE"/>
    <property type="match status" value="1"/>
</dbReference>
<dbReference type="CDD" id="cd05013">
    <property type="entry name" value="SIS_RpiR"/>
    <property type="match status" value="1"/>
</dbReference>
<evidence type="ECO:0000256" key="3">
    <source>
        <dbReference type="ARBA" id="ARBA00023163"/>
    </source>
</evidence>
<dbReference type="AlphaFoldDB" id="A0A6V7R4A0"/>
<dbReference type="Proteomes" id="UP000521032">
    <property type="component" value="Unassembled WGS sequence"/>
</dbReference>
<dbReference type="Pfam" id="PF01418">
    <property type="entry name" value="HTH_6"/>
    <property type="match status" value="1"/>
</dbReference>
<dbReference type="InterPro" id="IPR046348">
    <property type="entry name" value="SIS_dom_sf"/>
</dbReference>
<dbReference type="GO" id="GO:0097367">
    <property type="term" value="F:carbohydrate derivative binding"/>
    <property type="evidence" value="ECO:0007669"/>
    <property type="project" value="InterPro"/>
</dbReference>
<evidence type="ECO:0000313" key="6">
    <source>
        <dbReference type="Proteomes" id="UP000521032"/>
    </source>
</evidence>
<keyword evidence="2" id="KW-0238">DNA-binding</keyword>
<dbReference type="InterPro" id="IPR047640">
    <property type="entry name" value="RpiR-like"/>
</dbReference>
<dbReference type="Gene3D" id="1.10.10.10">
    <property type="entry name" value="Winged helix-like DNA-binding domain superfamily/Winged helix DNA-binding domain"/>
    <property type="match status" value="1"/>
</dbReference>
<dbReference type="InterPro" id="IPR009057">
    <property type="entry name" value="Homeodomain-like_sf"/>
</dbReference>
<dbReference type="InterPro" id="IPR035472">
    <property type="entry name" value="RpiR-like_SIS"/>
</dbReference>
<gene>
    <name evidence="5" type="primary">ybbH_1</name>
    <name evidence="5" type="ORF">JEOSCH030_00250</name>
</gene>
<feature type="domain" description="HTH rpiR-type" evidence="4">
    <location>
        <begin position="16"/>
        <end position="92"/>
    </location>
</feature>